<organism evidence="2 3">
    <name type="scientific">Pygocentrus nattereri</name>
    <name type="common">Red-bellied piranha</name>
    <dbReference type="NCBI Taxonomy" id="42514"/>
    <lineage>
        <taxon>Eukaryota</taxon>
        <taxon>Metazoa</taxon>
        <taxon>Chordata</taxon>
        <taxon>Craniata</taxon>
        <taxon>Vertebrata</taxon>
        <taxon>Euteleostomi</taxon>
        <taxon>Actinopterygii</taxon>
        <taxon>Neopterygii</taxon>
        <taxon>Teleostei</taxon>
        <taxon>Ostariophysi</taxon>
        <taxon>Characiformes</taxon>
        <taxon>Characoidei</taxon>
        <taxon>Pygocentrus</taxon>
    </lineage>
</organism>
<proteinExistence type="predicted"/>
<name>A0A3B4C4F6_PYGNA</name>
<protein>
    <submittedName>
        <fullName evidence="2">Uncharacterized protein</fullName>
    </submittedName>
</protein>
<dbReference type="Ensembl" id="ENSPNAT00000004769.2">
    <property type="protein sequence ID" value="ENSPNAP00000005741.2"/>
    <property type="gene ID" value="ENSPNAG00000011879.2"/>
</dbReference>
<sequence>MQLCCLVKGRCFVSSGHSLHAPIKTSASVLPQHTKARENQRDCRASGCPGAALHSKPGSSISPPNPLSEPSAHTWRNIRRTAV</sequence>
<evidence type="ECO:0000256" key="1">
    <source>
        <dbReference type="SAM" id="MobiDB-lite"/>
    </source>
</evidence>
<accession>A0A3B4C4F6</accession>
<keyword evidence="3" id="KW-1185">Reference proteome</keyword>
<feature type="compositionally biased region" description="Basic and acidic residues" evidence="1">
    <location>
        <begin position="35"/>
        <end position="44"/>
    </location>
</feature>
<reference evidence="2" key="2">
    <citation type="submission" date="2025-08" db="UniProtKB">
        <authorList>
            <consortium name="Ensembl"/>
        </authorList>
    </citation>
    <scope>IDENTIFICATION</scope>
</reference>
<feature type="region of interest" description="Disordered" evidence="1">
    <location>
        <begin position="30"/>
        <end position="83"/>
    </location>
</feature>
<dbReference type="AlphaFoldDB" id="A0A3B4C4F6"/>
<reference evidence="2" key="3">
    <citation type="submission" date="2025-09" db="UniProtKB">
        <authorList>
            <consortium name="Ensembl"/>
        </authorList>
    </citation>
    <scope>IDENTIFICATION</scope>
</reference>
<evidence type="ECO:0000313" key="3">
    <source>
        <dbReference type="Proteomes" id="UP001501920"/>
    </source>
</evidence>
<evidence type="ECO:0000313" key="2">
    <source>
        <dbReference type="Ensembl" id="ENSPNAP00000005741.2"/>
    </source>
</evidence>
<reference evidence="2 3" key="1">
    <citation type="submission" date="2020-10" db="EMBL/GenBank/DDBJ databases">
        <title>Pygocentrus nattereri (red-bellied piranha) genome, fPygNat1, primary haplotype.</title>
        <authorList>
            <person name="Myers G."/>
            <person name="Meyer A."/>
            <person name="Karagic N."/>
            <person name="Pippel M."/>
            <person name="Winkler S."/>
            <person name="Tracey A."/>
            <person name="Wood J."/>
            <person name="Formenti G."/>
            <person name="Howe K."/>
            <person name="Fedrigo O."/>
            <person name="Jarvis E.D."/>
        </authorList>
    </citation>
    <scope>NUCLEOTIDE SEQUENCE [LARGE SCALE GENOMIC DNA]</scope>
</reference>
<dbReference type="Proteomes" id="UP001501920">
    <property type="component" value="Chromosome 7"/>
</dbReference>